<evidence type="ECO:0000256" key="2">
    <source>
        <dbReference type="SAM" id="Phobius"/>
    </source>
</evidence>
<name>A0A1R3V8V1_9HYPH</name>
<accession>A0A1R3V8V1</accession>
<evidence type="ECO:0000256" key="1">
    <source>
        <dbReference type="SAM" id="MobiDB-lite"/>
    </source>
</evidence>
<dbReference type="AlphaFoldDB" id="A0A1R3V8V1"/>
<keyword evidence="2" id="KW-0472">Membrane</keyword>
<keyword evidence="2" id="KW-1133">Transmembrane helix</keyword>
<sequence>MRQKHLCAMDKNDGDNPPEWFPSSLPKDPVIRADIAKRISRETDGKIGPDDLVVTKARRDRNLFEELENPDAALDSQPSVVPLFLVLYMLSILGLAAYALASWYLP</sequence>
<gene>
    <name evidence="3" type="ORF">BQ8794_270081</name>
</gene>
<organism evidence="3 4">
    <name type="scientific">Mesorhizobium prunaredense</name>
    <dbReference type="NCBI Taxonomy" id="1631249"/>
    <lineage>
        <taxon>Bacteria</taxon>
        <taxon>Pseudomonadati</taxon>
        <taxon>Pseudomonadota</taxon>
        <taxon>Alphaproteobacteria</taxon>
        <taxon>Hyphomicrobiales</taxon>
        <taxon>Phyllobacteriaceae</taxon>
        <taxon>Mesorhizobium</taxon>
    </lineage>
</organism>
<evidence type="ECO:0000313" key="3">
    <source>
        <dbReference type="EMBL" id="SIT56254.1"/>
    </source>
</evidence>
<protein>
    <submittedName>
        <fullName evidence="3">Uncharacterized protein</fullName>
    </submittedName>
</protein>
<reference evidence="4" key="1">
    <citation type="submission" date="2017-01" db="EMBL/GenBank/DDBJ databases">
        <authorList>
            <person name="Brunel B."/>
        </authorList>
    </citation>
    <scope>NUCLEOTIDE SEQUENCE [LARGE SCALE GENOMIC DNA]</scope>
</reference>
<keyword evidence="2" id="KW-0812">Transmembrane</keyword>
<evidence type="ECO:0000313" key="4">
    <source>
        <dbReference type="Proteomes" id="UP000188388"/>
    </source>
</evidence>
<proteinExistence type="predicted"/>
<dbReference type="Proteomes" id="UP000188388">
    <property type="component" value="Unassembled WGS sequence"/>
</dbReference>
<feature type="region of interest" description="Disordered" evidence="1">
    <location>
        <begin position="1"/>
        <end position="23"/>
    </location>
</feature>
<feature type="transmembrane region" description="Helical" evidence="2">
    <location>
        <begin position="83"/>
        <end position="105"/>
    </location>
</feature>
<keyword evidence="4" id="KW-1185">Reference proteome</keyword>
<dbReference type="EMBL" id="FTPD01000020">
    <property type="protein sequence ID" value="SIT56254.1"/>
    <property type="molecule type" value="Genomic_DNA"/>
</dbReference>